<organism evidence="1 2">
    <name type="scientific">Araneus ventricosus</name>
    <name type="common">Orbweaver spider</name>
    <name type="synonym">Epeira ventricosa</name>
    <dbReference type="NCBI Taxonomy" id="182803"/>
    <lineage>
        <taxon>Eukaryota</taxon>
        <taxon>Metazoa</taxon>
        <taxon>Ecdysozoa</taxon>
        <taxon>Arthropoda</taxon>
        <taxon>Chelicerata</taxon>
        <taxon>Arachnida</taxon>
        <taxon>Araneae</taxon>
        <taxon>Araneomorphae</taxon>
        <taxon>Entelegynae</taxon>
        <taxon>Araneoidea</taxon>
        <taxon>Araneidae</taxon>
        <taxon>Araneus</taxon>
    </lineage>
</organism>
<accession>A0A4Y2SLM4</accession>
<sequence>MANVPSSGVVAKLAVPERSKRASDRFETVPERCKRVPERSKRASDRSERVPERCKRVPECSNLDDKNRAVLRTFSQFFLIYFSWEKSSFGSSFWLLYTPGP</sequence>
<evidence type="ECO:0000313" key="1">
    <source>
        <dbReference type="EMBL" id="GBN89164.1"/>
    </source>
</evidence>
<dbReference type="Proteomes" id="UP000499080">
    <property type="component" value="Unassembled WGS sequence"/>
</dbReference>
<dbReference type="AlphaFoldDB" id="A0A4Y2SLM4"/>
<keyword evidence="2" id="KW-1185">Reference proteome</keyword>
<name>A0A4Y2SLM4_ARAVE</name>
<evidence type="ECO:0000313" key="2">
    <source>
        <dbReference type="Proteomes" id="UP000499080"/>
    </source>
</evidence>
<proteinExistence type="predicted"/>
<reference evidence="1 2" key="1">
    <citation type="journal article" date="2019" name="Sci. Rep.">
        <title>Orb-weaving spider Araneus ventricosus genome elucidates the spidroin gene catalogue.</title>
        <authorList>
            <person name="Kono N."/>
            <person name="Nakamura H."/>
            <person name="Ohtoshi R."/>
            <person name="Moran D.A.P."/>
            <person name="Shinohara A."/>
            <person name="Yoshida Y."/>
            <person name="Fujiwara M."/>
            <person name="Mori M."/>
            <person name="Tomita M."/>
            <person name="Arakawa K."/>
        </authorList>
    </citation>
    <scope>NUCLEOTIDE SEQUENCE [LARGE SCALE GENOMIC DNA]</scope>
</reference>
<gene>
    <name evidence="1" type="ORF">AVEN_45487_1</name>
</gene>
<dbReference type="EMBL" id="BGPR01022654">
    <property type="protein sequence ID" value="GBN89164.1"/>
    <property type="molecule type" value="Genomic_DNA"/>
</dbReference>
<protein>
    <submittedName>
        <fullName evidence="1">Uncharacterized protein</fullName>
    </submittedName>
</protein>
<comment type="caution">
    <text evidence="1">The sequence shown here is derived from an EMBL/GenBank/DDBJ whole genome shotgun (WGS) entry which is preliminary data.</text>
</comment>